<evidence type="ECO:0000313" key="15">
    <source>
        <dbReference type="Proteomes" id="UP000584587"/>
    </source>
</evidence>
<dbReference type="InterPro" id="IPR027417">
    <property type="entry name" value="P-loop_NTPase"/>
</dbReference>
<keyword evidence="15" id="KW-1185">Reference proteome</keyword>
<organism evidence="14 15">
    <name type="scientific">Spiroplasma platyhelix PALS-1</name>
    <dbReference type="NCBI Taxonomy" id="1276218"/>
    <lineage>
        <taxon>Bacteria</taxon>
        <taxon>Bacillati</taxon>
        <taxon>Mycoplasmatota</taxon>
        <taxon>Mollicutes</taxon>
        <taxon>Entomoplasmatales</taxon>
        <taxon>Spiroplasmataceae</taxon>
        <taxon>Spiroplasma</taxon>
    </lineage>
</organism>
<feature type="domain" description="UvrD-like helicase C-terminal" evidence="13">
    <location>
        <begin position="290"/>
        <end position="562"/>
    </location>
</feature>
<dbReference type="GO" id="GO:0003677">
    <property type="term" value="F:DNA binding"/>
    <property type="evidence" value="ECO:0007669"/>
    <property type="project" value="UniProtKB-KW"/>
</dbReference>
<evidence type="ECO:0000259" key="13">
    <source>
        <dbReference type="PROSITE" id="PS51217"/>
    </source>
</evidence>
<keyword evidence="6" id="KW-0238">DNA-binding</keyword>
<dbReference type="AlphaFoldDB" id="A0A846TVL7"/>
<gene>
    <name evidence="14" type="ORF">HER12_00260</name>
</gene>
<dbReference type="EMBL" id="JAAVVK010000001">
    <property type="protein sequence ID" value="NKE38192.1"/>
    <property type="molecule type" value="Genomic_DNA"/>
</dbReference>
<dbReference type="Gene3D" id="1.10.486.10">
    <property type="entry name" value="PCRA, domain 4"/>
    <property type="match status" value="1"/>
</dbReference>
<dbReference type="GO" id="GO:0016787">
    <property type="term" value="F:hydrolase activity"/>
    <property type="evidence" value="ECO:0007669"/>
    <property type="project" value="UniProtKB-UniRule"/>
</dbReference>
<evidence type="ECO:0000256" key="10">
    <source>
        <dbReference type="ARBA" id="ARBA00048988"/>
    </source>
</evidence>
<dbReference type="InterPro" id="IPR014017">
    <property type="entry name" value="DNA_helicase_UvrD-like_C"/>
</dbReference>
<dbReference type="InterPro" id="IPR014016">
    <property type="entry name" value="UvrD-like_ATP-bd"/>
</dbReference>
<evidence type="ECO:0000256" key="6">
    <source>
        <dbReference type="ARBA" id="ARBA00023125"/>
    </source>
</evidence>
<dbReference type="GO" id="GO:0005524">
    <property type="term" value="F:ATP binding"/>
    <property type="evidence" value="ECO:0007669"/>
    <property type="project" value="UniProtKB-UniRule"/>
</dbReference>
<dbReference type="GO" id="GO:0043138">
    <property type="term" value="F:3'-5' DNA helicase activity"/>
    <property type="evidence" value="ECO:0007669"/>
    <property type="project" value="UniProtKB-EC"/>
</dbReference>
<dbReference type="PANTHER" id="PTHR11070">
    <property type="entry name" value="UVRD / RECB / PCRA DNA HELICASE FAMILY MEMBER"/>
    <property type="match status" value="1"/>
</dbReference>
<evidence type="ECO:0000256" key="1">
    <source>
        <dbReference type="ARBA" id="ARBA00009922"/>
    </source>
</evidence>
<dbReference type="InterPro" id="IPR000212">
    <property type="entry name" value="DNA_helicase_UvrD/REP"/>
</dbReference>
<feature type="domain" description="UvrD-like helicase ATP-binding" evidence="12">
    <location>
        <begin position="8"/>
        <end position="289"/>
    </location>
</feature>
<dbReference type="CDD" id="cd17932">
    <property type="entry name" value="DEXQc_UvrD"/>
    <property type="match status" value="1"/>
</dbReference>
<dbReference type="RefSeq" id="WP_168104670.1">
    <property type="nucleotide sequence ID" value="NZ_CP051215.1"/>
</dbReference>
<dbReference type="GO" id="GO:0000725">
    <property type="term" value="P:recombinational repair"/>
    <property type="evidence" value="ECO:0007669"/>
    <property type="project" value="TreeGrafter"/>
</dbReference>
<dbReference type="Pfam" id="PF00580">
    <property type="entry name" value="UvrD-helicase"/>
    <property type="match status" value="1"/>
</dbReference>
<evidence type="ECO:0000256" key="11">
    <source>
        <dbReference type="PROSITE-ProRule" id="PRU00560"/>
    </source>
</evidence>
<evidence type="ECO:0000256" key="8">
    <source>
        <dbReference type="ARBA" id="ARBA00034617"/>
    </source>
</evidence>
<comment type="catalytic activity">
    <reaction evidence="10">
        <text>ATP + H2O = ADP + phosphate + H(+)</text>
        <dbReference type="Rhea" id="RHEA:13065"/>
        <dbReference type="ChEBI" id="CHEBI:15377"/>
        <dbReference type="ChEBI" id="CHEBI:15378"/>
        <dbReference type="ChEBI" id="CHEBI:30616"/>
        <dbReference type="ChEBI" id="CHEBI:43474"/>
        <dbReference type="ChEBI" id="CHEBI:456216"/>
        <dbReference type="EC" id="5.6.2.4"/>
    </reaction>
</comment>
<keyword evidence="3 11" id="KW-0378">Hydrolase</keyword>
<evidence type="ECO:0000256" key="4">
    <source>
        <dbReference type="ARBA" id="ARBA00022806"/>
    </source>
</evidence>
<evidence type="ECO:0000313" key="14">
    <source>
        <dbReference type="EMBL" id="NKE38192.1"/>
    </source>
</evidence>
<evidence type="ECO:0000256" key="9">
    <source>
        <dbReference type="ARBA" id="ARBA00034808"/>
    </source>
</evidence>
<name>A0A846TVL7_9MOLU</name>
<dbReference type="SUPFAM" id="SSF52540">
    <property type="entry name" value="P-loop containing nucleoside triphosphate hydrolases"/>
    <property type="match status" value="1"/>
</dbReference>
<accession>A0A846TVL7</accession>
<dbReference type="PROSITE" id="PS51217">
    <property type="entry name" value="UVRD_HELICASE_CTER"/>
    <property type="match status" value="1"/>
</dbReference>
<evidence type="ECO:0000256" key="7">
    <source>
        <dbReference type="ARBA" id="ARBA00023235"/>
    </source>
</evidence>
<keyword evidence="2 11" id="KW-0547">Nucleotide-binding</keyword>
<comment type="similarity">
    <text evidence="1">Belongs to the helicase family. UvrD subfamily.</text>
</comment>
<dbReference type="Gene3D" id="3.40.50.300">
    <property type="entry name" value="P-loop containing nucleotide triphosphate hydrolases"/>
    <property type="match status" value="2"/>
</dbReference>
<evidence type="ECO:0000259" key="12">
    <source>
        <dbReference type="PROSITE" id="PS51198"/>
    </source>
</evidence>
<reference evidence="14 15" key="1">
    <citation type="submission" date="2020-04" db="EMBL/GenBank/DDBJ databases">
        <title>Complete genome sequence of Spiroplasma platyhelix ATCC 51748, an insect isolate.</title>
        <authorList>
            <person name="Green E.A."/>
            <person name="Klassen J.L."/>
        </authorList>
    </citation>
    <scope>NUCLEOTIDE SEQUENCE [LARGE SCALE GENOMIC DNA]</scope>
    <source>
        <strain evidence="14 15">PALS-1</strain>
    </source>
</reference>
<dbReference type="PROSITE" id="PS51198">
    <property type="entry name" value="UVRD_HELICASE_ATP_BIND"/>
    <property type="match status" value="1"/>
</dbReference>
<dbReference type="PANTHER" id="PTHR11070:SF2">
    <property type="entry name" value="ATP-DEPENDENT DNA HELICASE SRS2"/>
    <property type="match status" value="1"/>
</dbReference>
<dbReference type="GO" id="GO:0005829">
    <property type="term" value="C:cytosol"/>
    <property type="evidence" value="ECO:0007669"/>
    <property type="project" value="TreeGrafter"/>
</dbReference>
<dbReference type="InterPro" id="IPR013986">
    <property type="entry name" value="DExx_box_DNA_helicase_dom_sf"/>
</dbReference>
<dbReference type="EC" id="5.6.2.4" evidence="9"/>
<keyword evidence="4 11" id="KW-0347">Helicase</keyword>
<keyword evidence="5 11" id="KW-0067">ATP-binding</keyword>
<evidence type="ECO:0000256" key="2">
    <source>
        <dbReference type="ARBA" id="ARBA00022741"/>
    </source>
</evidence>
<comment type="catalytic activity">
    <reaction evidence="8">
        <text>Couples ATP hydrolysis with the unwinding of duplex DNA by translocating in the 3'-5' direction.</text>
        <dbReference type="EC" id="5.6.2.4"/>
    </reaction>
</comment>
<keyword evidence="7" id="KW-0413">Isomerase</keyword>
<evidence type="ECO:0000256" key="5">
    <source>
        <dbReference type="ARBA" id="ARBA00022840"/>
    </source>
</evidence>
<protein>
    <recommendedName>
        <fullName evidence="9">DNA 3'-5' helicase</fullName>
        <ecNumber evidence="9">5.6.2.4</ecNumber>
    </recommendedName>
</protein>
<sequence>MEQNSLIKELNDSQLAAILYNEGPSIIVAGAGVGKTKVLTHKIAYLITGLNVSSERILAVTFTNKAAKEMKNRVSQLLNNDRNNVRIFTYHGLCAQILRRESQNLNINNNYNIIDTSDQRQILRDIYQRDFNHKPEASEIKMLIHFISEWKNHHLTKEDVIHDYTEQETWVLRAKVYERYQEYQRQNNCLDFDDLLLLVAQLFKEFPNIASKWQNKFDFVLVDEFQDTNNLQYEILLNLVSKKQNLTIVGDPDQTIYTWRGANINLILKFTEKFPQAETFILNQNYRSTSKILNVANSLITNNEQRIAKNLFTKNNLGEDIIVYHAVNSTQEANWVANVIKKISLKENIKLNQIAVLYRNNYLSKDLEQAFINHNLNYRIVGGFKFFERKEIKDIIAYLKVIAWNDNLSMIRILNATPKIGAKTIEGLLSQANENNLTLSEYLFLFQHNLTKNHKLYLQPLINLITDFKEKTNEVTSLHQMVSKLLQDTEYLKKLKDQFENERIENIKQFLEQIVEFDSKNENLQGELLLTTFLQEISLYTDLDEDNDIEAINFMTIHSAKGLEFEVVFIIGLNEGILPGLTNPTINLSTKEKIKLEEERRLFYVAITRAKRFLFVSSASGYSYVLNNHRVPSRFFEELDFQYLKVISSNRTQEENQEKFYPKNYKFNKIVSRINSKELNQSTNSENPWKISDLLTHEIFGSGVVTKIIGDKIEVAFHKKTGGIKILSASHPLIKKVI</sequence>
<dbReference type="Gene3D" id="1.10.10.160">
    <property type="match status" value="1"/>
</dbReference>
<feature type="binding site" evidence="11">
    <location>
        <begin position="29"/>
        <end position="36"/>
    </location>
    <ligand>
        <name>ATP</name>
        <dbReference type="ChEBI" id="CHEBI:30616"/>
    </ligand>
</feature>
<comment type="caution">
    <text evidence="14">The sequence shown here is derived from an EMBL/GenBank/DDBJ whole genome shotgun (WGS) entry which is preliminary data.</text>
</comment>
<evidence type="ECO:0000256" key="3">
    <source>
        <dbReference type="ARBA" id="ARBA00022801"/>
    </source>
</evidence>
<dbReference type="Pfam" id="PF13361">
    <property type="entry name" value="UvrD_C"/>
    <property type="match status" value="1"/>
</dbReference>
<proteinExistence type="inferred from homology"/>
<dbReference type="Proteomes" id="UP000584587">
    <property type="component" value="Unassembled WGS sequence"/>
</dbReference>
<dbReference type="CDD" id="cd18807">
    <property type="entry name" value="SF1_C_UvrD"/>
    <property type="match status" value="1"/>
</dbReference>